<dbReference type="AlphaFoldDB" id="A0A9D4M811"/>
<gene>
    <name evidence="1" type="ORF">DPMN_033205</name>
</gene>
<keyword evidence="2" id="KW-1185">Reference proteome</keyword>
<proteinExistence type="predicted"/>
<reference evidence="1" key="2">
    <citation type="submission" date="2020-11" db="EMBL/GenBank/DDBJ databases">
        <authorList>
            <person name="McCartney M.A."/>
            <person name="Auch B."/>
            <person name="Kono T."/>
            <person name="Mallez S."/>
            <person name="Becker A."/>
            <person name="Gohl D.M."/>
            <person name="Silverstein K.A.T."/>
            <person name="Koren S."/>
            <person name="Bechman K.B."/>
            <person name="Herman A."/>
            <person name="Abrahante J.E."/>
            <person name="Garbe J."/>
        </authorList>
    </citation>
    <scope>NUCLEOTIDE SEQUENCE</scope>
    <source>
        <strain evidence="1">Duluth1</strain>
        <tissue evidence="1">Whole animal</tissue>
    </source>
</reference>
<dbReference type="EMBL" id="JAIWYP010000002">
    <property type="protein sequence ID" value="KAH3870026.1"/>
    <property type="molecule type" value="Genomic_DNA"/>
</dbReference>
<dbReference type="Pfam" id="PF05380">
    <property type="entry name" value="Peptidase_A17"/>
    <property type="match status" value="1"/>
</dbReference>
<comment type="caution">
    <text evidence="1">The sequence shown here is derived from an EMBL/GenBank/DDBJ whole genome shotgun (WGS) entry which is preliminary data.</text>
</comment>
<dbReference type="InterPro" id="IPR008042">
    <property type="entry name" value="Retrotrans_Pao"/>
</dbReference>
<sequence>MRWNPAKLEMSFAEKNIPILDVVTKRTILKYSSQIYDPLGLLSPVSVSAERSYFKNVGKSNMTGIPLYQIIYARPGTS</sequence>
<organism evidence="1 2">
    <name type="scientific">Dreissena polymorpha</name>
    <name type="common">Zebra mussel</name>
    <name type="synonym">Mytilus polymorpha</name>
    <dbReference type="NCBI Taxonomy" id="45954"/>
    <lineage>
        <taxon>Eukaryota</taxon>
        <taxon>Metazoa</taxon>
        <taxon>Spiralia</taxon>
        <taxon>Lophotrochozoa</taxon>
        <taxon>Mollusca</taxon>
        <taxon>Bivalvia</taxon>
        <taxon>Autobranchia</taxon>
        <taxon>Heteroconchia</taxon>
        <taxon>Euheterodonta</taxon>
        <taxon>Imparidentia</taxon>
        <taxon>Neoheterodontei</taxon>
        <taxon>Myida</taxon>
        <taxon>Dreissenoidea</taxon>
        <taxon>Dreissenidae</taxon>
        <taxon>Dreissena</taxon>
    </lineage>
</organism>
<dbReference type="Proteomes" id="UP000828390">
    <property type="component" value="Unassembled WGS sequence"/>
</dbReference>
<name>A0A9D4M811_DREPO</name>
<reference evidence="1" key="1">
    <citation type="journal article" date="2019" name="bioRxiv">
        <title>The Genome of the Zebra Mussel, Dreissena polymorpha: A Resource for Invasive Species Research.</title>
        <authorList>
            <person name="McCartney M.A."/>
            <person name="Auch B."/>
            <person name="Kono T."/>
            <person name="Mallez S."/>
            <person name="Zhang Y."/>
            <person name="Obille A."/>
            <person name="Becker A."/>
            <person name="Abrahante J.E."/>
            <person name="Garbe J."/>
            <person name="Badalamenti J.P."/>
            <person name="Herman A."/>
            <person name="Mangelson H."/>
            <person name="Liachko I."/>
            <person name="Sullivan S."/>
            <person name="Sone E.D."/>
            <person name="Koren S."/>
            <person name="Silverstein K.A.T."/>
            <person name="Beckman K.B."/>
            <person name="Gohl D.M."/>
        </authorList>
    </citation>
    <scope>NUCLEOTIDE SEQUENCE</scope>
    <source>
        <strain evidence="1">Duluth1</strain>
        <tissue evidence="1">Whole animal</tissue>
    </source>
</reference>
<evidence type="ECO:0000313" key="2">
    <source>
        <dbReference type="Proteomes" id="UP000828390"/>
    </source>
</evidence>
<protein>
    <submittedName>
        <fullName evidence="1">Uncharacterized protein</fullName>
    </submittedName>
</protein>
<accession>A0A9D4M811</accession>
<evidence type="ECO:0000313" key="1">
    <source>
        <dbReference type="EMBL" id="KAH3870026.1"/>
    </source>
</evidence>